<dbReference type="EMBL" id="AP014925">
    <property type="protein sequence ID" value="BAR94946.1"/>
    <property type="molecule type" value="Genomic_DNA"/>
</dbReference>
<proteinExistence type="predicted"/>
<dbReference type="Proteomes" id="UP000067008">
    <property type="component" value="Chromosome 2"/>
</dbReference>
<name>A0AAD1BHN4_PREIN</name>
<evidence type="ECO:0000313" key="1">
    <source>
        <dbReference type="EMBL" id="BAR94946.1"/>
    </source>
</evidence>
<organism evidence="1 2">
    <name type="scientific">Prevotella intermedia</name>
    <dbReference type="NCBI Taxonomy" id="28131"/>
    <lineage>
        <taxon>Bacteria</taxon>
        <taxon>Pseudomonadati</taxon>
        <taxon>Bacteroidota</taxon>
        <taxon>Bacteroidia</taxon>
        <taxon>Bacteroidales</taxon>
        <taxon>Prevotellaceae</taxon>
        <taxon>Prevotella</taxon>
    </lineage>
</organism>
<accession>A0AAD1BHN4</accession>
<sequence length="37" mass="4481">MVGYAVERERIQWLKRLKDTRNILQQRLCNLIAEPLL</sequence>
<dbReference type="AlphaFoldDB" id="A0AAD1BHN4"/>
<protein>
    <submittedName>
        <fullName evidence="1">Uncharacterized protein</fullName>
    </submittedName>
</protein>
<evidence type="ECO:0000313" key="2">
    <source>
        <dbReference type="Proteomes" id="UP000067008"/>
    </source>
</evidence>
<reference evidence="1 2" key="1">
    <citation type="submission" date="2015-07" db="EMBL/GenBank/DDBJ databases">
        <title>Complete genome sequence of Prevotella intermedia strain 17-2.</title>
        <authorList>
            <person name="Nambu T."/>
        </authorList>
    </citation>
    <scope>NUCLEOTIDE SEQUENCE [LARGE SCALE GENOMIC DNA]</scope>
    <source>
        <strain evidence="1 2">17-2</strain>
    </source>
</reference>
<gene>
    <name evidence="1" type="ORF">PI172_0218</name>
</gene>